<dbReference type="Pfam" id="PF13338">
    <property type="entry name" value="AbiEi_4"/>
    <property type="match status" value="1"/>
</dbReference>
<proteinExistence type="predicted"/>
<dbReference type="Proteomes" id="UP000183649">
    <property type="component" value="Unassembled WGS sequence"/>
</dbReference>
<organism evidence="2 3">
    <name type="scientific">Thiomonas bhubaneswarensis</name>
    <dbReference type="NCBI Taxonomy" id="339866"/>
    <lineage>
        <taxon>Bacteria</taxon>
        <taxon>Pseudomonadati</taxon>
        <taxon>Pseudomonadota</taxon>
        <taxon>Betaproteobacteria</taxon>
        <taxon>Burkholderiales</taxon>
        <taxon>Thiomonas</taxon>
    </lineage>
</organism>
<dbReference type="AlphaFoldDB" id="A0A0K6I7R8"/>
<dbReference type="STRING" id="339866.GCA_001418255_02394"/>
<feature type="domain" description="AbiEi antitoxin N-terminal" evidence="1">
    <location>
        <begin position="6"/>
        <end position="53"/>
    </location>
</feature>
<evidence type="ECO:0000313" key="2">
    <source>
        <dbReference type="EMBL" id="CUA99078.1"/>
    </source>
</evidence>
<sequence length="199" mass="22285">METSHQTILDLAAQRGLIRPRDLDALGLPSVALTRLVRQGLLVRVGRGLYARPDRSVSEHGTLAEVARKHPQAIVCLLSALRVHDLTTQSPFEVWLAIPNKARAPKMDYPPLRIVRFSGAALTDGIEEHQIDGVTVRVTNVARTVADCFKFRNKIGLDVAMEALQEAWRAKRVSMDELWRYASLCRVANVMRSYMESLS</sequence>
<dbReference type="EMBL" id="CYHF01000008">
    <property type="protein sequence ID" value="CUA99078.1"/>
    <property type="molecule type" value="Genomic_DNA"/>
</dbReference>
<protein>
    <recommendedName>
        <fullName evidence="1">AbiEi antitoxin N-terminal domain-containing protein</fullName>
    </recommendedName>
</protein>
<keyword evidence="3" id="KW-1185">Reference proteome</keyword>
<accession>A0A0K6I7R8</accession>
<reference evidence="3" key="1">
    <citation type="submission" date="2015-08" db="EMBL/GenBank/DDBJ databases">
        <authorList>
            <person name="Varghese N."/>
        </authorList>
    </citation>
    <scope>NUCLEOTIDE SEQUENCE [LARGE SCALE GENOMIC DNA]</scope>
    <source>
        <strain evidence="3">DSM 18181</strain>
    </source>
</reference>
<evidence type="ECO:0000259" key="1">
    <source>
        <dbReference type="Pfam" id="PF13338"/>
    </source>
</evidence>
<dbReference type="InterPro" id="IPR025159">
    <property type="entry name" value="AbiEi_N"/>
</dbReference>
<gene>
    <name evidence="2" type="ORF">Ga0061069_108166</name>
</gene>
<name>A0A0K6I7R8_9BURK</name>
<evidence type="ECO:0000313" key="3">
    <source>
        <dbReference type="Proteomes" id="UP000183649"/>
    </source>
</evidence>
<dbReference type="OrthoDB" id="9789781at2"/>
<dbReference type="RefSeq" id="WP_055451243.1">
    <property type="nucleotide sequence ID" value="NZ_CYHF01000008.1"/>
</dbReference>